<dbReference type="AlphaFoldDB" id="A0A5K1K861"/>
<evidence type="ECO:0000313" key="2">
    <source>
        <dbReference type="EMBL" id="VWP02433.1"/>
    </source>
</evidence>
<reference evidence="2" key="1">
    <citation type="submission" date="2019-10" db="EMBL/GenBank/DDBJ databases">
        <authorList>
            <person name="Nor Muhammad N."/>
        </authorList>
    </citation>
    <scope>NUCLEOTIDE SEQUENCE</scope>
</reference>
<evidence type="ECO:0000256" key="1">
    <source>
        <dbReference type="SAM" id="MobiDB-lite"/>
    </source>
</evidence>
<organism evidence="2">
    <name type="scientific">Ganoderma boninense</name>
    <dbReference type="NCBI Taxonomy" id="34458"/>
    <lineage>
        <taxon>Eukaryota</taxon>
        <taxon>Fungi</taxon>
        <taxon>Dikarya</taxon>
        <taxon>Basidiomycota</taxon>
        <taxon>Agaricomycotina</taxon>
        <taxon>Agaricomycetes</taxon>
        <taxon>Polyporales</taxon>
        <taxon>Polyporaceae</taxon>
        <taxon>Ganoderma</taxon>
    </lineage>
</organism>
<dbReference type="EMBL" id="LR730208">
    <property type="protein sequence ID" value="VWP02433.1"/>
    <property type="molecule type" value="Genomic_DNA"/>
</dbReference>
<name>A0A5K1K861_9APHY</name>
<feature type="compositionally biased region" description="Polar residues" evidence="1">
    <location>
        <begin position="116"/>
        <end position="133"/>
    </location>
</feature>
<gene>
    <name evidence="2" type="primary">G4N740</name>
</gene>
<proteinExistence type="predicted"/>
<protein>
    <submittedName>
        <fullName evidence="2">Glucose transporter rco-3</fullName>
    </submittedName>
</protein>
<feature type="region of interest" description="Disordered" evidence="1">
    <location>
        <begin position="111"/>
        <end position="143"/>
    </location>
</feature>
<accession>A0A5K1K861</accession>
<keyword evidence="2" id="KW-0762">Sugar transport</keyword>
<sequence length="190" mass="21394">MGIYQFKSVSLLSDQSRPVQIADELESFFHVLVYYSTPLEEHLGVHSRLLRYVHWTRQRVYLWPEVYDDGKLRRPVHAASVQAAAVPHPYAFSVPSAEVVLSAAQRRWEDVPQAGPPTSSDGPLANARNTNSDVDWGDHGDTPVTSIPMAEDVKLAVKIARHKFLLGHLAKMLDHPHWCMSDRRAVTHVA</sequence>
<keyword evidence="2" id="KW-0813">Transport</keyword>